<sequence>LGFTKKARDQNIARIGFVSAELTKAGAAVIAAPIAPYADARAHVKQSIEQYGGFYLIHVNSPLEHCIATDRKGVYKKAQAGEIKGFTGIDDPYETPTDPDIVVDPRWLHW</sequence>
<name>A0ACA9MU64_9GLOM</name>
<comment type="caution">
    <text evidence="1">The sequence shown here is derived from an EMBL/GenBank/DDBJ whole genome shotgun (WGS) entry which is preliminary data.</text>
</comment>
<dbReference type="Proteomes" id="UP000789702">
    <property type="component" value="Unassembled WGS sequence"/>
</dbReference>
<accession>A0ACA9MU64</accession>
<gene>
    <name evidence="1" type="ORF">DHETER_LOCUS7674</name>
</gene>
<proteinExistence type="predicted"/>
<organism evidence="1 2">
    <name type="scientific">Dentiscutata heterogama</name>
    <dbReference type="NCBI Taxonomy" id="1316150"/>
    <lineage>
        <taxon>Eukaryota</taxon>
        <taxon>Fungi</taxon>
        <taxon>Fungi incertae sedis</taxon>
        <taxon>Mucoromycota</taxon>
        <taxon>Glomeromycotina</taxon>
        <taxon>Glomeromycetes</taxon>
        <taxon>Diversisporales</taxon>
        <taxon>Gigasporaceae</taxon>
        <taxon>Dentiscutata</taxon>
    </lineage>
</organism>
<evidence type="ECO:0000313" key="1">
    <source>
        <dbReference type="EMBL" id="CAG8612010.1"/>
    </source>
</evidence>
<dbReference type="EMBL" id="CAJVPU010011132">
    <property type="protein sequence ID" value="CAG8612010.1"/>
    <property type="molecule type" value="Genomic_DNA"/>
</dbReference>
<feature type="non-terminal residue" evidence="1">
    <location>
        <position position="1"/>
    </location>
</feature>
<evidence type="ECO:0000313" key="2">
    <source>
        <dbReference type="Proteomes" id="UP000789702"/>
    </source>
</evidence>
<keyword evidence="2" id="KW-1185">Reference proteome</keyword>
<reference evidence="1" key="1">
    <citation type="submission" date="2021-06" db="EMBL/GenBank/DDBJ databases">
        <authorList>
            <person name="Kallberg Y."/>
            <person name="Tangrot J."/>
            <person name="Rosling A."/>
        </authorList>
    </citation>
    <scope>NUCLEOTIDE SEQUENCE</scope>
    <source>
        <strain evidence="1">IL203A</strain>
    </source>
</reference>
<protein>
    <submittedName>
        <fullName evidence="1">16682_t:CDS:1</fullName>
    </submittedName>
</protein>